<feature type="transmembrane region" description="Helical" evidence="2">
    <location>
        <begin position="150"/>
        <end position="167"/>
    </location>
</feature>
<organism evidence="4">
    <name type="scientific">Caldilineaceae bacterium SB0664_bin_27</name>
    <dbReference type="NCBI Taxonomy" id="2605260"/>
    <lineage>
        <taxon>Bacteria</taxon>
        <taxon>Bacillati</taxon>
        <taxon>Chloroflexota</taxon>
        <taxon>Caldilineae</taxon>
        <taxon>Caldilineales</taxon>
        <taxon>Caldilineaceae</taxon>
    </lineage>
</organism>
<comment type="caution">
    <text evidence="4">The sequence shown here is derived from an EMBL/GenBank/DDBJ whole genome shotgun (WGS) entry which is preliminary data.</text>
</comment>
<name>A0A6B0YQZ3_9CHLR</name>
<protein>
    <submittedName>
        <fullName evidence="4">DUF1624 domain-containing protein</fullName>
    </submittedName>
</protein>
<feature type="transmembrane region" description="Helical" evidence="2">
    <location>
        <begin position="49"/>
        <end position="65"/>
    </location>
</feature>
<sequence>MMQRAAVIQPELSERDEESTGIDRPESDSGEAVPADATPAVTRFWEVDSWRGVAIITMVIFHLMFDLRNFGGVPVVLHEGFWFYFQRFTAISFIALAGVSVVLSYNRALLLRGSADGLAWKTARRGLHILGIGFILSLVMRVAVLPPIDFGVLHLIGTSIVCSIPLLNKRWLTLAVAGVLYALSYLLQYLEVQAPAGVSWLVPLGIEPPGYYYSDYFPFPHWFAIFLIGVFVGTVFYEGGARKLPLPNFGGTFPFSVLQYLGRHSLVIYVIHQPVLIGLLLLTGTISL</sequence>
<feature type="transmembrane region" description="Helical" evidence="2">
    <location>
        <begin position="85"/>
        <end position="105"/>
    </location>
</feature>
<reference evidence="4" key="1">
    <citation type="submission" date="2019-09" db="EMBL/GenBank/DDBJ databases">
        <title>Characterisation of the sponge microbiome using genome-centric metagenomics.</title>
        <authorList>
            <person name="Engelberts J.P."/>
            <person name="Robbins S.J."/>
            <person name="De Goeij J.M."/>
            <person name="Aranda M."/>
            <person name="Bell S.C."/>
            <person name="Webster N.S."/>
        </authorList>
    </citation>
    <scope>NUCLEOTIDE SEQUENCE</scope>
    <source>
        <strain evidence="4">SB0664_bin_27</strain>
    </source>
</reference>
<feature type="transmembrane region" description="Helical" evidence="2">
    <location>
        <begin position="266"/>
        <end position="286"/>
    </location>
</feature>
<keyword evidence="2" id="KW-0472">Membrane</keyword>
<feature type="transmembrane region" description="Helical" evidence="2">
    <location>
        <begin position="219"/>
        <end position="237"/>
    </location>
</feature>
<feature type="transmembrane region" description="Helical" evidence="2">
    <location>
        <begin position="126"/>
        <end position="144"/>
    </location>
</feature>
<evidence type="ECO:0000313" key="4">
    <source>
        <dbReference type="EMBL" id="MXY92409.1"/>
    </source>
</evidence>
<evidence type="ECO:0000256" key="2">
    <source>
        <dbReference type="SAM" id="Phobius"/>
    </source>
</evidence>
<keyword evidence="2" id="KW-0812">Transmembrane</keyword>
<dbReference type="Pfam" id="PF07786">
    <property type="entry name" value="HGSNAT_cat"/>
    <property type="match status" value="1"/>
</dbReference>
<dbReference type="InterPro" id="IPR012429">
    <property type="entry name" value="HGSNAT_cat"/>
</dbReference>
<accession>A0A6B0YQZ3</accession>
<keyword evidence="2" id="KW-1133">Transmembrane helix</keyword>
<feature type="transmembrane region" description="Helical" evidence="2">
    <location>
        <begin position="172"/>
        <end position="190"/>
    </location>
</feature>
<dbReference type="EMBL" id="VXRG01000030">
    <property type="protein sequence ID" value="MXY92409.1"/>
    <property type="molecule type" value="Genomic_DNA"/>
</dbReference>
<feature type="domain" description="Heparan-alpha-glucosaminide N-acetyltransferase catalytic" evidence="3">
    <location>
        <begin position="43"/>
        <end position="274"/>
    </location>
</feature>
<evidence type="ECO:0000256" key="1">
    <source>
        <dbReference type="SAM" id="MobiDB-lite"/>
    </source>
</evidence>
<proteinExistence type="predicted"/>
<evidence type="ECO:0000259" key="3">
    <source>
        <dbReference type="Pfam" id="PF07786"/>
    </source>
</evidence>
<gene>
    <name evidence="4" type="ORF">F4Y42_03065</name>
</gene>
<dbReference type="AlphaFoldDB" id="A0A6B0YQZ3"/>
<feature type="region of interest" description="Disordered" evidence="1">
    <location>
        <begin position="1"/>
        <end position="35"/>
    </location>
</feature>